<dbReference type="PANTHER" id="PTHR46268:SF6">
    <property type="entry name" value="UNIVERSAL STRESS PROTEIN UP12"/>
    <property type="match status" value="1"/>
</dbReference>
<dbReference type="EMBL" id="JAEMEF010000018">
    <property type="protein sequence ID" value="MBL7561143.1"/>
    <property type="molecule type" value="Genomic_DNA"/>
</dbReference>
<name>A0ABS1WPY4_9FLAO</name>
<reference evidence="3 4" key="1">
    <citation type="submission" date="2020-12" db="EMBL/GenBank/DDBJ databases">
        <title>Olleya sediminilitoris sp. nov., isolated from a tidal flat.</title>
        <authorList>
            <person name="Park S."/>
            <person name="Yoon J.-H."/>
        </authorList>
    </citation>
    <scope>NUCLEOTIDE SEQUENCE [LARGE SCALE GENOMIC DNA]</scope>
    <source>
        <strain evidence="3 4">YSTF-M6</strain>
    </source>
</reference>
<dbReference type="CDD" id="cd00293">
    <property type="entry name" value="USP-like"/>
    <property type="match status" value="1"/>
</dbReference>
<dbReference type="RefSeq" id="WP_116822531.1">
    <property type="nucleotide sequence ID" value="NZ_JAEMEF010000018.1"/>
</dbReference>
<organism evidence="3 4">
    <name type="scientific">Olleya sediminilitoris</name>
    <dbReference type="NCBI Taxonomy" id="2795739"/>
    <lineage>
        <taxon>Bacteria</taxon>
        <taxon>Pseudomonadati</taxon>
        <taxon>Bacteroidota</taxon>
        <taxon>Flavobacteriia</taxon>
        <taxon>Flavobacteriales</taxon>
        <taxon>Flavobacteriaceae</taxon>
    </lineage>
</organism>
<evidence type="ECO:0000313" key="3">
    <source>
        <dbReference type="EMBL" id="MBL7561143.1"/>
    </source>
</evidence>
<dbReference type="InterPro" id="IPR006015">
    <property type="entry name" value="Universal_stress_UspA"/>
</dbReference>
<dbReference type="InterPro" id="IPR006016">
    <property type="entry name" value="UspA"/>
</dbReference>
<feature type="domain" description="UspA" evidence="2">
    <location>
        <begin position="1"/>
        <end position="147"/>
    </location>
</feature>
<dbReference type="Proteomes" id="UP000605013">
    <property type="component" value="Unassembled WGS sequence"/>
</dbReference>
<dbReference type="PRINTS" id="PR01438">
    <property type="entry name" value="UNVRSLSTRESS"/>
</dbReference>
<keyword evidence="4" id="KW-1185">Reference proteome</keyword>
<dbReference type="PANTHER" id="PTHR46268">
    <property type="entry name" value="STRESS RESPONSE PROTEIN NHAX"/>
    <property type="match status" value="1"/>
</dbReference>
<dbReference type="SUPFAM" id="SSF52402">
    <property type="entry name" value="Adenine nucleotide alpha hydrolases-like"/>
    <property type="match status" value="2"/>
</dbReference>
<evidence type="ECO:0000259" key="2">
    <source>
        <dbReference type="Pfam" id="PF00582"/>
    </source>
</evidence>
<sequence>MKTILLPTDFSDNSWNAIQYALNFYKHINCTFYLLHVNRLSDTITNDNVYLSTIDVIDEMYIKPSKKQLNKLLKKIATSFPENTKHTFYTISDHNFFIDSVRKHVEEKKIDLIVMGTKGASGLQKYILGTNTGDIITKVHCNTLVIPEQAKYTTVNEVAFPTDFLQFYGSHTLQPISDILEQQKATVRVLHITKKQKDLNEDQKQNKDFLEDYFSQFISSFHFLTNTKVEAAVQCFVESRNIDMIAMVAKNLNYFQQILFHNKVEDISYQTTVPFLVLHE</sequence>
<evidence type="ECO:0000313" key="4">
    <source>
        <dbReference type="Proteomes" id="UP000605013"/>
    </source>
</evidence>
<comment type="caution">
    <text evidence="3">The sequence shown here is derived from an EMBL/GenBank/DDBJ whole genome shotgun (WGS) entry which is preliminary data.</text>
</comment>
<gene>
    <name evidence="3" type="ORF">JAO71_15175</name>
</gene>
<evidence type="ECO:0000256" key="1">
    <source>
        <dbReference type="ARBA" id="ARBA00008791"/>
    </source>
</evidence>
<proteinExistence type="inferred from homology"/>
<dbReference type="Gene3D" id="3.40.50.12370">
    <property type="match status" value="1"/>
</dbReference>
<comment type="similarity">
    <text evidence="1">Belongs to the universal stress protein A family.</text>
</comment>
<accession>A0ABS1WPY4</accession>
<protein>
    <submittedName>
        <fullName evidence="3">Universal stress protein</fullName>
    </submittedName>
</protein>
<dbReference type="Pfam" id="PF00582">
    <property type="entry name" value="Usp"/>
    <property type="match status" value="1"/>
</dbReference>